<gene>
    <name evidence="1" type="ORF">SAMEA3906486_02119</name>
</gene>
<dbReference type="SUPFAM" id="SSF46785">
    <property type="entry name" value="Winged helix' DNA-binding domain"/>
    <property type="match status" value="1"/>
</dbReference>
<dbReference type="EMBL" id="FKIF01000006">
    <property type="protein sequence ID" value="SAI68820.1"/>
    <property type="molecule type" value="Genomic_DNA"/>
</dbReference>
<sequence length="118" mass="13119">MKSVVIGIMPQEKIRDRVLAIARGDYKPKAGEPKIWFTSMRSLAEVLSDENRALLRVIIETQPASIAALAQATGRRPSNLSRTLKTLSNYGIVDLMRERNVVRPVAKATEFRILAMAA</sequence>
<organism evidence="1 2">
    <name type="scientific">Bordetella ansorpii</name>
    <dbReference type="NCBI Taxonomy" id="288768"/>
    <lineage>
        <taxon>Bacteria</taxon>
        <taxon>Pseudomonadati</taxon>
        <taxon>Pseudomonadota</taxon>
        <taxon>Betaproteobacteria</taxon>
        <taxon>Burkholderiales</taxon>
        <taxon>Alcaligenaceae</taxon>
        <taxon>Bordetella</taxon>
    </lineage>
</organism>
<dbReference type="AlphaFoldDB" id="A0A157SEF8"/>
<dbReference type="Proteomes" id="UP000076848">
    <property type="component" value="Unassembled WGS sequence"/>
</dbReference>
<proteinExistence type="predicted"/>
<accession>A0A157SEF8</accession>
<dbReference type="Gene3D" id="1.10.10.10">
    <property type="entry name" value="Winged helix-like DNA-binding domain superfamily/Winged helix DNA-binding domain"/>
    <property type="match status" value="1"/>
</dbReference>
<dbReference type="Pfam" id="PF25212">
    <property type="entry name" value="HVO_A0114"/>
    <property type="match status" value="1"/>
</dbReference>
<dbReference type="RefSeq" id="WP_066126667.1">
    <property type="nucleotide sequence ID" value="NZ_FKIF01000006.1"/>
</dbReference>
<evidence type="ECO:0000313" key="1">
    <source>
        <dbReference type="EMBL" id="SAI68820.1"/>
    </source>
</evidence>
<dbReference type="OrthoDB" id="8449527at2"/>
<protein>
    <submittedName>
        <fullName evidence="1">Predicted transcriptional regulator</fullName>
    </submittedName>
</protein>
<dbReference type="InterPro" id="IPR036388">
    <property type="entry name" value="WH-like_DNA-bd_sf"/>
</dbReference>
<dbReference type="STRING" id="288768.SAMEA3906486_02119"/>
<dbReference type="InterPro" id="IPR036390">
    <property type="entry name" value="WH_DNA-bd_sf"/>
</dbReference>
<keyword evidence="2" id="KW-1185">Reference proteome</keyword>
<name>A0A157SEF8_9BORD</name>
<evidence type="ECO:0000313" key="2">
    <source>
        <dbReference type="Proteomes" id="UP000076848"/>
    </source>
</evidence>
<reference evidence="1 2" key="1">
    <citation type="submission" date="2016-04" db="EMBL/GenBank/DDBJ databases">
        <authorList>
            <consortium name="Pathogen Informatics"/>
        </authorList>
    </citation>
    <scope>NUCLEOTIDE SEQUENCE [LARGE SCALE GENOMIC DNA]</scope>
    <source>
        <strain evidence="1 2">H050680373</strain>
    </source>
</reference>